<keyword evidence="1" id="KW-0732">Signal</keyword>
<dbReference type="Proteomes" id="UP000320390">
    <property type="component" value="Chromosome"/>
</dbReference>
<dbReference type="RefSeq" id="WP_145194691.1">
    <property type="nucleotide sequence ID" value="NZ_CP036434.1"/>
</dbReference>
<gene>
    <name evidence="2" type="ORF">Poly30_07720</name>
</gene>
<evidence type="ECO:0000313" key="3">
    <source>
        <dbReference type="Proteomes" id="UP000320390"/>
    </source>
</evidence>
<feature type="chain" id="PRO_5021824260" evidence="1">
    <location>
        <begin position="26"/>
        <end position="153"/>
    </location>
</feature>
<proteinExistence type="predicted"/>
<dbReference type="AlphaFoldDB" id="A0A518EMH5"/>
<dbReference type="PROSITE" id="PS51257">
    <property type="entry name" value="PROKAR_LIPOPROTEIN"/>
    <property type="match status" value="1"/>
</dbReference>
<reference evidence="2 3" key="1">
    <citation type="submission" date="2019-02" db="EMBL/GenBank/DDBJ databases">
        <title>Deep-cultivation of Planctomycetes and their phenomic and genomic characterization uncovers novel biology.</title>
        <authorList>
            <person name="Wiegand S."/>
            <person name="Jogler M."/>
            <person name="Boedeker C."/>
            <person name="Pinto D."/>
            <person name="Vollmers J."/>
            <person name="Rivas-Marin E."/>
            <person name="Kohn T."/>
            <person name="Peeters S.H."/>
            <person name="Heuer A."/>
            <person name="Rast P."/>
            <person name="Oberbeckmann S."/>
            <person name="Bunk B."/>
            <person name="Jeske O."/>
            <person name="Meyerdierks A."/>
            <person name="Storesund J.E."/>
            <person name="Kallscheuer N."/>
            <person name="Luecker S."/>
            <person name="Lage O.M."/>
            <person name="Pohl T."/>
            <person name="Merkel B.J."/>
            <person name="Hornburger P."/>
            <person name="Mueller R.-W."/>
            <person name="Bruemmer F."/>
            <person name="Labrenz M."/>
            <person name="Spormann A.M."/>
            <person name="Op den Camp H."/>
            <person name="Overmann J."/>
            <person name="Amann R."/>
            <person name="Jetten M.S.M."/>
            <person name="Mascher T."/>
            <person name="Medema M.H."/>
            <person name="Devos D.P."/>
            <person name="Kaster A.-K."/>
            <person name="Ovreas L."/>
            <person name="Rohde M."/>
            <person name="Galperin M.Y."/>
            <person name="Jogler C."/>
        </authorList>
    </citation>
    <scope>NUCLEOTIDE SEQUENCE [LARGE SCALE GENOMIC DNA]</scope>
    <source>
        <strain evidence="2 3">Poly30</strain>
    </source>
</reference>
<evidence type="ECO:0000313" key="2">
    <source>
        <dbReference type="EMBL" id="QDV05276.1"/>
    </source>
</evidence>
<keyword evidence="3" id="KW-1185">Reference proteome</keyword>
<name>A0A518EMH5_9BACT</name>
<sequence length="153" mass="16378" precursor="true">MRPTSPPHLRLAPALAHWALGLALVAPGLTGCVTTTTSQPAGADGAILTAIPVSRAWLVLEQGETVGSVVRYSEAGDRGRFLYVVRNLWDQDLGMIDERGRAWKRIPHEEDRWLGTGSIAQGVRQILETGVDCQLLELSAAEVEAATAAARAL</sequence>
<accession>A0A518EMH5</accession>
<feature type="signal peptide" evidence="1">
    <location>
        <begin position="1"/>
        <end position="25"/>
    </location>
</feature>
<organism evidence="2 3">
    <name type="scientific">Saltatorellus ferox</name>
    <dbReference type="NCBI Taxonomy" id="2528018"/>
    <lineage>
        <taxon>Bacteria</taxon>
        <taxon>Pseudomonadati</taxon>
        <taxon>Planctomycetota</taxon>
        <taxon>Planctomycetia</taxon>
        <taxon>Planctomycetia incertae sedis</taxon>
        <taxon>Saltatorellus</taxon>
    </lineage>
</organism>
<dbReference type="OrthoDB" id="291938at2"/>
<evidence type="ECO:0000256" key="1">
    <source>
        <dbReference type="SAM" id="SignalP"/>
    </source>
</evidence>
<protein>
    <submittedName>
        <fullName evidence="2">Uncharacterized protein</fullName>
    </submittedName>
</protein>
<dbReference type="EMBL" id="CP036434">
    <property type="protein sequence ID" value="QDV05276.1"/>
    <property type="molecule type" value="Genomic_DNA"/>
</dbReference>